<comment type="function">
    <text evidence="7">Activator of cell division through the inhibition of FtsZ GTPase activity, therefore promoting FtsZ assembly into bundles of protofilaments necessary for the formation of the division Z ring. It is recruited early at mid-cell but it is not essential for cell division.</text>
</comment>
<dbReference type="NCBIfam" id="NF010724">
    <property type="entry name" value="PRK14126.1"/>
    <property type="match status" value="1"/>
</dbReference>
<keyword evidence="6" id="KW-0131">Cell cycle</keyword>
<keyword evidence="11" id="KW-1185">Reference proteome</keyword>
<name>A0A9J6RHH5_9BACI</name>
<accession>A0A9J6RHH5</accession>
<dbReference type="AlphaFoldDB" id="A0A9J6RHH5"/>
<keyword evidence="4 10" id="KW-0132">Cell division</keyword>
<dbReference type="RefSeq" id="WP_268781352.1">
    <property type="nucleotide sequence ID" value="NZ_JAPRAT010000045.1"/>
</dbReference>
<evidence type="ECO:0000256" key="5">
    <source>
        <dbReference type="ARBA" id="ARBA00023210"/>
    </source>
</evidence>
<dbReference type="GO" id="GO:0000921">
    <property type="term" value="P:septin ring assembly"/>
    <property type="evidence" value="ECO:0007669"/>
    <property type="project" value="TreeGrafter"/>
</dbReference>
<dbReference type="Gene3D" id="6.10.250.790">
    <property type="match status" value="1"/>
</dbReference>
<keyword evidence="5" id="KW-0717">Septation</keyword>
<dbReference type="InterPro" id="IPR007838">
    <property type="entry name" value="Cell_div_ZapA-like"/>
</dbReference>
<dbReference type="GO" id="GO:0000917">
    <property type="term" value="P:division septum assembly"/>
    <property type="evidence" value="ECO:0007669"/>
    <property type="project" value="UniProtKB-KW"/>
</dbReference>
<dbReference type="Pfam" id="PF05164">
    <property type="entry name" value="ZapA"/>
    <property type="match status" value="1"/>
</dbReference>
<comment type="caution">
    <text evidence="10">The sequence shown here is derived from an EMBL/GenBank/DDBJ whole genome shotgun (WGS) entry which is preliminary data.</text>
</comment>
<dbReference type="GO" id="GO:0043093">
    <property type="term" value="P:FtsZ-dependent cytokinesis"/>
    <property type="evidence" value="ECO:0007669"/>
    <property type="project" value="TreeGrafter"/>
</dbReference>
<dbReference type="GO" id="GO:0005829">
    <property type="term" value="C:cytosol"/>
    <property type="evidence" value="ECO:0007669"/>
    <property type="project" value="TreeGrafter"/>
</dbReference>
<evidence type="ECO:0000313" key="10">
    <source>
        <dbReference type="EMBL" id="MCZ0704577.1"/>
    </source>
</evidence>
<evidence type="ECO:0000313" key="11">
    <source>
        <dbReference type="Proteomes" id="UP001084197"/>
    </source>
</evidence>
<dbReference type="GO" id="GO:0030428">
    <property type="term" value="C:cell septum"/>
    <property type="evidence" value="ECO:0007669"/>
    <property type="project" value="TreeGrafter"/>
</dbReference>
<dbReference type="Proteomes" id="UP001084197">
    <property type="component" value="Unassembled WGS sequence"/>
</dbReference>
<dbReference type="PANTHER" id="PTHR34981">
    <property type="entry name" value="CELL DIVISION PROTEIN ZAPA"/>
    <property type="match status" value="1"/>
</dbReference>
<comment type="subunit">
    <text evidence="8">Homodimer. Interacts with FtsZ.</text>
</comment>
<gene>
    <name evidence="10" type="primary">zapA</name>
    <name evidence="10" type="ORF">OWO01_15305</name>
</gene>
<evidence type="ECO:0000256" key="4">
    <source>
        <dbReference type="ARBA" id="ARBA00022618"/>
    </source>
</evidence>
<evidence type="ECO:0000256" key="1">
    <source>
        <dbReference type="ARBA" id="ARBA00004496"/>
    </source>
</evidence>
<evidence type="ECO:0000256" key="9">
    <source>
        <dbReference type="ARBA" id="ARBA00033158"/>
    </source>
</evidence>
<evidence type="ECO:0000256" key="2">
    <source>
        <dbReference type="ARBA" id="ARBA00015195"/>
    </source>
</evidence>
<evidence type="ECO:0000256" key="3">
    <source>
        <dbReference type="ARBA" id="ARBA00022490"/>
    </source>
</evidence>
<evidence type="ECO:0000256" key="8">
    <source>
        <dbReference type="ARBA" id="ARBA00026068"/>
    </source>
</evidence>
<reference evidence="10" key="1">
    <citation type="submission" date="2022-11" db="EMBL/GenBank/DDBJ databases">
        <title>WGS of Natronobacillus azotifigens 24KS-1, an anaerobic diazotrophic haloalkaliphile from soda-rich habitats.</title>
        <authorList>
            <person name="Sorokin D.Y."/>
            <person name="Merkel A.Y."/>
        </authorList>
    </citation>
    <scope>NUCLEOTIDE SEQUENCE</scope>
    <source>
        <strain evidence="10">24KS-1</strain>
    </source>
</reference>
<organism evidence="10 11">
    <name type="scientific">Natronobacillus azotifigens</name>
    <dbReference type="NCBI Taxonomy" id="472978"/>
    <lineage>
        <taxon>Bacteria</taxon>
        <taxon>Bacillati</taxon>
        <taxon>Bacillota</taxon>
        <taxon>Bacilli</taxon>
        <taxon>Bacillales</taxon>
        <taxon>Bacillaceae</taxon>
        <taxon>Natronobacillus</taxon>
    </lineage>
</organism>
<dbReference type="GO" id="GO:0032153">
    <property type="term" value="C:cell division site"/>
    <property type="evidence" value="ECO:0007669"/>
    <property type="project" value="TreeGrafter"/>
</dbReference>
<dbReference type="SUPFAM" id="SSF102829">
    <property type="entry name" value="Cell division protein ZapA-like"/>
    <property type="match status" value="1"/>
</dbReference>
<comment type="subcellular location">
    <subcellularLocation>
        <location evidence="1">Cytoplasm</location>
    </subcellularLocation>
</comment>
<proteinExistence type="predicted"/>
<evidence type="ECO:0000256" key="7">
    <source>
        <dbReference type="ARBA" id="ARBA00024910"/>
    </source>
</evidence>
<dbReference type="EMBL" id="JAPRAT010000045">
    <property type="protein sequence ID" value="MCZ0704577.1"/>
    <property type="molecule type" value="Genomic_DNA"/>
</dbReference>
<dbReference type="InterPro" id="IPR036192">
    <property type="entry name" value="Cell_div_ZapA-like_sf"/>
</dbReference>
<evidence type="ECO:0000256" key="6">
    <source>
        <dbReference type="ARBA" id="ARBA00023306"/>
    </source>
</evidence>
<protein>
    <recommendedName>
        <fullName evidence="2">Cell division protein ZapA</fullName>
    </recommendedName>
    <alternativeName>
        <fullName evidence="9">Z ring-associated protein ZapA</fullName>
    </alternativeName>
</protein>
<dbReference type="InterPro" id="IPR053712">
    <property type="entry name" value="Bac_CellDiv_Activator"/>
</dbReference>
<dbReference type="PANTHER" id="PTHR34981:SF1">
    <property type="entry name" value="CELL DIVISION PROTEIN ZAPA"/>
    <property type="match status" value="1"/>
</dbReference>
<sequence length="91" mass="10428">MSQTNKTRTTVDIYGKSYTIIGEENVHHMRMVASMVDDKMRAIYEANKSLDTTRLAVLTAVNMVNDYLKLQEENQVLSKKLAEKEESDNND</sequence>
<keyword evidence="3" id="KW-0963">Cytoplasm</keyword>